<dbReference type="Proteomes" id="UP001516023">
    <property type="component" value="Unassembled WGS sequence"/>
</dbReference>
<feature type="domain" description="Orc1-like AAA ATPase" evidence="1">
    <location>
        <begin position="363"/>
        <end position="546"/>
    </location>
</feature>
<protein>
    <recommendedName>
        <fullName evidence="1">Orc1-like AAA ATPase domain-containing protein</fullName>
    </recommendedName>
</protein>
<dbReference type="SUPFAM" id="SSF52540">
    <property type="entry name" value="P-loop containing nucleoside triphosphate hydrolases"/>
    <property type="match status" value="1"/>
</dbReference>
<gene>
    <name evidence="2" type="ORF">HJC23_013660</name>
</gene>
<evidence type="ECO:0000259" key="1">
    <source>
        <dbReference type="Pfam" id="PF13191"/>
    </source>
</evidence>
<keyword evidence="3" id="KW-1185">Reference proteome</keyword>
<sequence length="1370" mass="153178">MITTTFPLRRWIKRATELQGSNHGHPITQAYLATSLRIAISLADQISDAEELLSAVGLSSGLESLPPPFPVACVDWADCVTVGLKLSSDDSELLRSLPVDGDLFRTSCSEEEVQPEDFEKLLKLIVEDATEGERERDREDEKISRANADDTSGSFFSVDWAQLSSDSSNNISNNANDHAGTINERLQRIYSLGLVLYELFSGGDLPPPDLLVVHNASEGSLSAMRSFSLSLNVSDEINIWGSSNNDNFSCDGLDNEFDMDYVSRSKRQYFPPGQSISSSSQSICNVSVDHLRVKGVPTPLCDLIHNMIDCINGDFMGNDSYCQMSEVTSDLQLMLSKPSVYLHDLDVNRISVTGLELDEATFVRDEELASLQSAYQRSVMGSSELAIVTGVSGTGKSTLATKFGDFVMENGGLFLSGKFDQIKYVKPYSAVASAFNTYCEVLARETASEGAVLVASNLKTALGSDLYYLIQMIPSLGRILQEHSNDYIPPGHDCVNAQERLHYLFCQFVEVISRCSGAPMTLFMDDVQWADSASISIISQLLKTSRSMKDSEGFFFLGCCRDDEMSSHHLFWKMIDNVRSFGFKTTLVKLECMDIRTVNTFLSTLLHLPPRLVRSLSNIVHHKTKGNPLFVSRLLISLNREGLLRLSLTRHRWEWDEEKIQSRKLSDDVATFFVDSINKLPADVKTALSALSCFGASTDSEVIRALETNPELTLIEPLNVAVSEGLVYKLDGIYHFCHDKIQQAAYSMIEHVRCFHHMMYGLSLMHLSLENADAGLLFTAVTQMNLGGPSAVQEKQQYSAIANYNLIAGKKAMEMSDFSLAFAFFDHGISFLRKHHWQYEYDLSLDLFNLAAKCALTIKNLTSLTMICYQILRNARNPDDMLNASFISMSALTYSKVSEAVHYGFTVLRQLNIDIPGCISQENTTRLIFQTKSQLDDISDETILNYQTMSDFKKVMAMKFLAELGSPLQQVNPDLQPYVTITMVRLTIEHGLSPTSSVGFAYFGEMVGVFGDFRAAYRFTKLAKSLLDKTQSNEVAGRVICITTEVLSYVQPQQTAIEYRLQGERIALAAGDVHWACLNKLLYTCSLPWSGAKLSVAKKAFIDAGRFIEDHGHMVALSFLRVMQQTVLAFIGDTSRTTYDHQLTQSATNSNVFLSIVLSFQKLFSSFLLNSYNDIKENAEIFFESPLPACNFLTGRVAHAFIGGLASFRIYRETGDLLWVERGKACKQSILLWKEHASLWNFEHKFFLLEAEESYSRGNFQNAKVFYDHAISSAGKCKYAHIEALACELAARFYSHLDDELAAFKYFTLAHDKYFEWGALEKVRTLSEFIQETFKIDVSSDAANGIAVCKEDSRSWDLISDARKRRSLGP</sequence>
<proteinExistence type="predicted"/>
<dbReference type="EMBL" id="JABMIG020000009">
    <property type="protein sequence ID" value="KAL3804141.1"/>
    <property type="molecule type" value="Genomic_DNA"/>
</dbReference>
<reference evidence="2 3" key="1">
    <citation type="journal article" date="2020" name="G3 (Bethesda)">
        <title>Improved Reference Genome for Cyclotella cryptica CCMP332, a Model for Cell Wall Morphogenesis, Salinity Adaptation, and Lipid Production in Diatoms (Bacillariophyta).</title>
        <authorList>
            <person name="Roberts W.R."/>
            <person name="Downey K.M."/>
            <person name="Ruck E.C."/>
            <person name="Traller J.C."/>
            <person name="Alverson A.J."/>
        </authorList>
    </citation>
    <scope>NUCLEOTIDE SEQUENCE [LARGE SCALE GENOMIC DNA]</scope>
    <source>
        <strain evidence="2 3">CCMP332</strain>
    </source>
</reference>
<dbReference type="InterPro" id="IPR027417">
    <property type="entry name" value="P-loop_NTPase"/>
</dbReference>
<name>A0ABD3QWP7_9STRA</name>
<dbReference type="PANTHER" id="PTHR43642">
    <property type="entry name" value="HYBRID SIGNAL TRANSDUCTION HISTIDINE KINASE G"/>
    <property type="match status" value="1"/>
</dbReference>
<dbReference type="Pfam" id="PF13191">
    <property type="entry name" value="AAA_16"/>
    <property type="match status" value="1"/>
</dbReference>
<dbReference type="InterPro" id="IPR053159">
    <property type="entry name" value="Hybrid_Histidine_Kinase"/>
</dbReference>
<evidence type="ECO:0000313" key="2">
    <source>
        <dbReference type="EMBL" id="KAL3804141.1"/>
    </source>
</evidence>
<accession>A0ABD3QWP7</accession>
<evidence type="ECO:0000313" key="3">
    <source>
        <dbReference type="Proteomes" id="UP001516023"/>
    </source>
</evidence>
<comment type="caution">
    <text evidence="2">The sequence shown here is derived from an EMBL/GenBank/DDBJ whole genome shotgun (WGS) entry which is preliminary data.</text>
</comment>
<dbReference type="InterPro" id="IPR041664">
    <property type="entry name" value="AAA_16"/>
</dbReference>
<dbReference type="PANTHER" id="PTHR43642:SF1">
    <property type="entry name" value="HYBRID SIGNAL TRANSDUCTION HISTIDINE KINASE G"/>
    <property type="match status" value="1"/>
</dbReference>
<organism evidence="2 3">
    <name type="scientific">Cyclotella cryptica</name>
    <dbReference type="NCBI Taxonomy" id="29204"/>
    <lineage>
        <taxon>Eukaryota</taxon>
        <taxon>Sar</taxon>
        <taxon>Stramenopiles</taxon>
        <taxon>Ochrophyta</taxon>
        <taxon>Bacillariophyta</taxon>
        <taxon>Coscinodiscophyceae</taxon>
        <taxon>Thalassiosirophycidae</taxon>
        <taxon>Stephanodiscales</taxon>
        <taxon>Stephanodiscaceae</taxon>
        <taxon>Cyclotella</taxon>
    </lineage>
</organism>